<dbReference type="OrthoDB" id="10052260at2759"/>
<evidence type="ECO:0000313" key="1">
    <source>
        <dbReference type="EMBL" id="PAA65993.1"/>
    </source>
</evidence>
<evidence type="ECO:0000313" key="2">
    <source>
        <dbReference type="Proteomes" id="UP000215902"/>
    </source>
</evidence>
<evidence type="ECO:0008006" key="3">
    <source>
        <dbReference type="Google" id="ProtNLM"/>
    </source>
</evidence>
<keyword evidence="2" id="KW-1185">Reference proteome</keyword>
<gene>
    <name evidence="1" type="ORF">BOX15_Mlig005810g2</name>
</gene>
<organism evidence="1 2">
    <name type="scientific">Macrostomum lignano</name>
    <dbReference type="NCBI Taxonomy" id="282301"/>
    <lineage>
        <taxon>Eukaryota</taxon>
        <taxon>Metazoa</taxon>
        <taxon>Spiralia</taxon>
        <taxon>Lophotrochozoa</taxon>
        <taxon>Platyhelminthes</taxon>
        <taxon>Rhabditophora</taxon>
        <taxon>Macrostomorpha</taxon>
        <taxon>Macrostomida</taxon>
        <taxon>Macrostomidae</taxon>
        <taxon>Macrostomum</taxon>
    </lineage>
</organism>
<dbReference type="AlphaFoldDB" id="A0A267EWU7"/>
<comment type="caution">
    <text evidence="1">The sequence shown here is derived from an EMBL/GenBank/DDBJ whole genome shotgun (WGS) entry which is preliminary data.</text>
</comment>
<dbReference type="SUPFAM" id="SSF49785">
    <property type="entry name" value="Galactose-binding domain-like"/>
    <property type="match status" value="1"/>
</dbReference>
<sequence>DLLTAIAAVRVSSVLNRNNSEFGKRHLTDRNPETCWNSDQGAGQWIELALARPSRLLSLQLQFQGGFSATRCLVAALPGDGEPQLLADARLSDSSQLQSLNLAPGAPPVRDRIRLTFLETADPFGRVTVYQLGAPCSRADSHALANDPKSLS</sequence>
<dbReference type="STRING" id="282301.A0A267EWU7"/>
<dbReference type="InterPro" id="IPR008979">
    <property type="entry name" value="Galactose-bd-like_sf"/>
</dbReference>
<reference evidence="1 2" key="1">
    <citation type="submission" date="2017-06" db="EMBL/GenBank/DDBJ databases">
        <title>A platform for efficient transgenesis in Macrostomum lignano, a flatworm model organism for stem cell research.</title>
        <authorList>
            <person name="Berezikov E."/>
        </authorList>
    </citation>
    <scope>NUCLEOTIDE SEQUENCE [LARGE SCALE GENOMIC DNA]</scope>
    <source>
        <strain evidence="1">DV1</strain>
        <tissue evidence="1">Whole organism</tissue>
    </source>
</reference>
<proteinExistence type="predicted"/>
<dbReference type="Proteomes" id="UP000215902">
    <property type="component" value="Unassembled WGS sequence"/>
</dbReference>
<accession>A0A267EWU7</accession>
<dbReference type="EMBL" id="NIVC01001599">
    <property type="protein sequence ID" value="PAA65993.1"/>
    <property type="molecule type" value="Genomic_DNA"/>
</dbReference>
<name>A0A267EWU7_9PLAT</name>
<protein>
    <recommendedName>
        <fullName evidence="3">F5/8 type C domain-containing protein</fullName>
    </recommendedName>
</protein>
<dbReference type="Gene3D" id="2.60.120.260">
    <property type="entry name" value="Galactose-binding domain-like"/>
    <property type="match status" value="1"/>
</dbReference>
<feature type="non-terminal residue" evidence="1">
    <location>
        <position position="1"/>
    </location>
</feature>